<dbReference type="EMBL" id="CP016076">
    <property type="protein sequence ID" value="APU14709.1"/>
    <property type="molecule type" value="Genomic_DNA"/>
</dbReference>
<feature type="region of interest" description="Disordered" evidence="1">
    <location>
        <begin position="1"/>
        <end position="90"/>
    </location>
</feature>
<feature type="domain" description="Trypsin-co-occurring" evidence="2">
    <location>
        <begin position="59"/>
        <end position="152"/>
    </location>
</feature>
<evidence type="ECO:0000259" key="2">
    <source>
        <dbReference type="Pfam" id="PF19493"/>
    </source>
</evidence>
<evidence type="ECO:0000256" key="1">
    <source>
        <dbReference type="SAM" id="MobiDB-lite"/>
    </source>
</evidence>
<feature type="compositionally biased region" description="Acidic residues" evidence="1">
    <location>
        <begin position="165"/>
        <end position="176"/>
    </location>
</feature>
<keyword evidence="4" id="KW-1185">Reference proteome</keyword>
<name>A0AAC9LD69_9PSEU</name>
<organism evidence="3 4">
    <name type="scientific">Actinoalloteichus fjordicus</name>
    <dbReference type="NCBI Taxonomy" id="1612552"/>
    <lineage>
        <taxon>Bacteria</taxon>
        <taxon>Bacillati</taxon>
        <taxon>Actinomycetota</taxon>
        <taxon>Actinomycetes</taxon>
        <taxon>Pseudonocardiales</taxon>
        <taxon>Pseudonocardiaceae</taxon>
        <taxon>Actinoalloteichus</taxon>
    </lineage>
</organism>
<feature type="compositionally biased region" description="Low complexity" evidence="1">
    <location>
        <begin position="155"/>
        <end position="164"/>
    </location>
</feature>
<accession>A0AAC9LD69</accession>
<feature type="compositionally biased region" description="Acidic residues" evidence="1">
    <location>
        <begin position="50"/>
        <end position="66"/>
    </location>
</feature>
<dbReference type="KEGG" id="acad:UA74_13255"/>
<dbReference type="InterPro" id="IPR045794">
    <property type="entry name" value="Trypco1"/>
</dbReference>
<proteinExistence type="predicted"/>
<sequence>MTVHVEYLPFDDGDPVPIQGDESRAPHYGGAEPVGRGRVAPSKPGRADRDLDDLDDLEDLDVEDSDSPEHHADADESDGDAAERDRRLRRRVEKSIERIRRFGAMTVERISDMPRKPDKVTVEIAVKVSAEAGVVIARTSAEANFKIAVEWSNPAAPASAAVDDQAAEDEPASGAE</sequence>
<dbReference type="Proteomes" id="UP000185511">
    <property type="component" value="Chromosome"/>
</dbReference>
<feature type="region of interest" description="Disordered" evidence="1">
    <location>
        <begin position="155"/>
        <end position="176"/>
    </location>
</feature>
<evidence type="ECO:0000313" key="4">
    <source>
        <dbReference type="Proteomes" id="UP000185511"/>
    </source>
</evidence>
<dbReference type="RefSeq" id="WP_075740523.1">
    <property type="nucleotide sequence ID" value="NZ_CP016076.1"/>
</dbReference>
<dbReference type="AlphaFoldDB" id="A0AAC9LD69"/>
<protein>
    <recommendedName>
        <fullName evidence="2">Trypsin-co-occurring domain-containing protein</fullName>
    </recommendedName>
</protein>
<dbReference type="NCBIfam" id="NF041216">
    <property type="entry name" value="CU044_2847_fam"/>
    <property type="match status" value="1"/>
</dbReference>
<evidence type="ECO:0000313" key="3">
    <source>
        <dbReference type="EMBL" id="APU14709.1"/>
    </source>
</evidence>
<dbReference type="Pfam" id="PF19493">
    <property type="entry name" value="Trypco1"/>
    <property type="match status" value="1"/>
</dbReference>
<reference evidence="4" key="1">
    <citation type="submission" date="2016-06" db="EMBL/GenBank/DDBJ databases">
        <title>Complete genome sequence of Actinoalloteichus fjordicus DSM 46855 (=ADI127-17), type strain of the new species Actinoalloteichus fjordicus.</title>
        <authorList>
            <person name="Ruckert C."/>
            <person name="Nouioui I."/>
            <person name="Willmese J."/>
            <person name="van Wezel G."/>
            <person name="Klenk H.-P."/>
            <person name="Kalinowski J."/>
            <person name="Zotchev S.B."/>
        </authorList>
    </citation>
    <scope>NUCLEOTIDE SEQUENCE [LARGE SCALE GENOMIC DNA]</scope>
    <source>
        <strain evidence="4">ADI127-7</strain>
    </source>
</reference>
<gene>
    <name evidence="3" type="ORF">UA74_13255</name>
</gene>